<evidence type="ECO:0000313" key="14">
    <source>
        <dbReference type="Proteomes" id="UP000585609"/>
    </source>
</evidence>
<sequence length="199" mass="21673">MKNLFKWIFICALWYIVGFLVGWIMVFLFPFTTSSLIIRYKWIQSLVGIREAARLGGEANIFLTILVGNTLSTASFLVLGALLLGSLISFLLGILISLLLFTGPYRHGMSINASIVQLVAIESLYRILATSLGMFVGAKLSGATISFKPVLVGSSQSWPAKGISGLGQVCREHKGGIIVALLTITLLILYGAVFETFFF</sequence>
<accession>A0A6V8NJM4</accession>
<feature type="transmembrane region" description="Helical" evidence="1">
    <location>
        <begin position="7"/>
        <end position="31"/>
    </location>
</feature>
<evidence type="ECO:0000313" key="2">
    <source>
        <dbReference type="EMBL" id="GFP18716.1"/>
    </source>
</evidence>
<dbReference type="EMBL" id="BLRZ01000001">
    <property type="protein sequence ID" value="GFP29124.1"/>
    <property type="molecule type" value="Genomic_DNA"/>
</dbReference>
<dbReference type="Proteomes" id="UP000568877">
    <property type="component" value="Unassembled WGS sequence"/>
</dbReference>
<keyword evidence="1" id="KW-0812">Transmembrane</keyword>
<evidence type="ECO:0000313" key="9">
    <source>
        <dbReference type="Proteomes" id="UP000561271"/>
    </source>
</evidence>
<evidence type="ECO:0000313" key="6">
    <source>
        <dbReference type="EMBL" id="GFP31718.1"/>
    </source>
</evidence>
<gene>
    <name evidence="2" type="ORF">HKBW3S03_00221</name>
    <name evidence="3" type="ORF">HKBW3S06_01320</name>
    <name evidence="4" type="ORF">HKBW3S09_00902</name>
    <name evidence="5" type="ORF">HKBW3S34_00043</name>
    <name evidence="6" type="ORF">HKBW3S42_00025</name>
    <name evidence="7" type="ORF">HKBW3S44_00520</name>
    <name evidence="8" type="ORF">HKBW3S47_00090</name>
</gene>
<feature type="transmembrane region" description="Helical" evidence="1">
    <location>
        <begin position="177"/>
        <end position="198"/>
    </location>
</feature>
<dbReference type="Proteomes" id="UP000569018">
    <property type="component" value="Unassembled WGS sequence"/>
</dbReference>
<evidence type="ECO:0000256" key="1">
    <source>
        <dbReference type="SAM" id="Phobius"/>
    </source>
</evidence>
<evidence type="ECO:0000313" key="13">
    <source>
        <dbReference type="Proteomes" id="UP000580051"/>
    </source>
</evidence>
<keyword evidence="15" id="KW-1185">Reference proteome</keyword>
<evidence type="ECO:0000313" key="15">
    <source>
        <dbReference type="Proteomes" id="UP000588083"/>
    </source>
</evidence>
<proteinExistence type="predicted"/>
<dbReference type="EMBL" id="BLRV01000207">
    <property type="protein sequence ID" value="GFP22093.1"/>
    <property type="molecule type" value="Genomic_DNA"/>
</dbReference>
<dbReference type="EMBL" id="BLSC01000025">
    <property type="protein sequence ID" value="GFP36839.1"/>
    <property type="molecule type" value="Genomic_DNA"/>
</dbReference>
<evidence type="ECO:0000313" key="12">
    <source>
        <dbReference type="Proteomes" id="UP000574717"/>
    </source>
</evidence>
<dbReference type="Proteomes" id="UP000588083">
    <property type="component" value="Unassembled WGS sequence"/>
</dbReference>
<dbReference type="RefSeq" id="WP_176227144.1">
    <property type="nucleotide sequence ID" value="NZ_BLRU01000009.1"/>
</dbReference>
<evidence type="ECO:0000313" key="11">
    <source>
        <dbReference type="Proteomes" id="UP000569018"/>
    </source>
</evidence>
<dbReference type="Proteomes" id="UP000574717">
    <property type="component" value="Unassembled WGS sequence"/>
</dbReference>
<dbReference type="EMBL" id="BLSA01000002">
    <property type="protein sequence ID" value="GFP31718.1"/>
    <property type="molecule type" value="Genomic_DNA"/>
</dbReference>
<dbReference type="EMBL" id="BLRU01000009">
    <property type="protein sequence ID" value="GFP18716.1"/>
    <property type="molecule type" value="Genomic_DNA"/>
</dbReference>
<dbReference type="EMBL" id="BLSD01000002">
    <property type="protein sequence ID" value="GFP38389.1"/>
    <property type="molecule type" value="Genomic_DNA"/>
</dbReference>
<dbReference type="Proteomes" id="UP000585609">
    <property type="component" value="Unassembled WGS sequence"/>
</dbReference>
<evidence type="ECO:0000313" key="8">
    <source>
        <dbReference type="EMBL" id="GFP38389.1"/>
    </source>
</evidence>
<organism evidence="2 12">
    <name type="scientific">Candidatus Hakubella thermalkaliphila</name>
    <dbReference type="NCBI Taxonomy" id="2754717"/>
    <lineage>
        <taxon>Bacteria</taxon>
        <taxon>Bacillati</taxon>
        <taxon>Actinomycetota</taxon>
        <taxon>Actinomycetota incertae sedis</taxon>
        <taxon>Candidatus Hakubellales</taxon>
        <taxon>Candidatus Hakubellaceae</taxon>
        <taxon>Candidatus Hakubella</taxon>
    </lineage>
</organism>
<dbReference type="Proteomes" id="UP000580051">
    <property type="component" value="Unassembled WGS sequence"/>
</dbReference>
<dbReference type="Proteomes" id="UP000561271">
    <property type="component" value="Unassembled WGS sequence"/>
</dbReference>
<keyword evidence="1" id="KW-0472">Membrane</keyword>
<dbReference type="EMBL" id="BLRW01000111">
    <property type="protein sequence ID" value="GFP23435.1"/>
    <property type="molecule type" value="Genomic_DNA"/>
</dbReference>
<reference evidence="9 10" key="1">
    <citation type="journal article" date="2020" name="Front. Microbiol.">
        <title>Single-cell genomics of novel Actinobacteria with the Wood-Ljungdahl pathway discovered in a serpentinizing system.</title>
        <authorList>
            <person name="Merino N."/>
            <person name="Kawai M."/>
            <person name="Boyd E.S."/>
            <person name="Colman D.R."/>
            <person name="McGlynn S.E."/>
            <person name="Nealson K.H."/>
            <person name="Kurokawa K."/>
            <person name="Hongoh Y."/>
        </authorList>
    </citation>
    <scope>NUCLEOTIDE SEQUENCE [LARGE SCALE GENOMIC DNA]</scope>
    <source>
        <strain evidence="2 12">S03</strain>
        <strain evidence="3 13">S06</strain>
        <strain evidence="4 14">S09_30</strain>
        <strain evidence="5 15">S34</strain>
        <strain evidence="6 10">S42</strain>
        <strain evidence="7 9">S44</strain>
        <strain evidence="8 11">S47</strain>
    </source>
</reference>
<evidence type="ECO:0000313" key="4">
    <source>
        <dbReference type="EMBL" id="GFP23435.1"/>
    </source>
</evidence>
<protein>
    <recommendedName>
        <fullName evidence="16">Stage II sporulation protein M</fullName>
    </recommendedName>
</protein>
<evidence type="ECO:0000313" key="7">
    <source>
        <dbReference type="EMBL" id="GFP36839.1"/>
    </source>
</evidence>
<dbReference type="AlphaFoldDB" id="A0A6V8NJM4"/>
<evidence type="ECO:0008006" key="16">
    <source>
        <dbReference type="Google" id="ProtNLM"/>
    </source>
</evidence>
<name>A0A6V8NJM4_9ACTN</name>
<evidence type="ECO:0000313" key="5">
    <source>
        <dbReference type="EMBL" id="GFP29124.1"/>
    </source>
</evidence>
<evidence type="ECO:0000313" key="10">
    <source>
        <dbReference type="Proteomes" id="UP000568877"/>
    </source>
</evidence>
<evidence type="ECO:0000313" key="3">
    <source>
        <dbReference type="EMBL" id="GFP22093.1"/>
    </source>
</evidence>
<keyword evidence="1" id="KW-1133">Transmembrane helix</keyword>
<comment type="caution">
    <text evidence="2">The sequence shown here is derived from an EMBL/GenBank/DDBJ whole genome shotgun (WGS) entry which is preliminary data.</text>
</comment>
<feature type="transmembrane region" description="Helical" evidence="1">
    <location>
        <begin position="76"/>
        <end position="101"/>
    </location>
</feature>